<dbReference type="Proteomes" id="UP000009168">
    <property type="component" value="Unassembled WGS sequence"/>
</dbReference>
<dbReference type="RefSeq" id="XP_001032958.2">
    <property type="nucleotide sequence ID" value="XM_001032958.2"/>
</dbReference>
<dbReference type="GeneID" id="7844953"/>
<evidence type="ECO:0000256" key="1">
    <source>
        <dbReference type="SAM" id="MobiDB-lite"/>
    </source>
</evidence>
<dbReference type="KEGG" id="tet:TTHERM_00470680"/>
<proteinExistence type="predicted"/>
<gene>
    <name evidence="2" type="ORF">TTHERM_00470680</name>
</gene>
<dbReference type="EMBL" id="GG662622">
    <property type="protein sequence ID" value="EAR85295.2"/>
    <property type="molecule type" value="Genomic_DNA"/>
</dbReference>
<evidence type="ECO:0000313" key="2">
    <source>
        <dbReference type="EMBL" id="EAR85295.2"/>
    </source>
</evidence>
<sequence length="117" mass="14105">MRFNRDFSNESLYSQEDFYDHEFIKKKIQNDKAKQNDTPENSNSIENSKMGYQRFQSINDNANIDFKNAQIIQQNHQVQPDQNDYSVSLQKQQKELLYPQNQNSEHNLYTYEKYIII</sequence>
<reference evidence="3" key="1">
    <citation type="journal article" date="2006" name="PLoS Biol.">
        <title>Macronuclear genome sequence of the ciliate Tetrahymena thermophila, a model eukaryote.</title>
        <authorList>
            <person name="Eisen J.A."/>
            <person name="Coyne R.S."/>
            <person name="Wu M."/>
            <person name="Wu D."/>
            <person name="Thiagarajan M."/>
            <person name="Wortman J.R."/>
            <person name="Badger J.H."/>
            <person name="Ren Q."/>
            <person name="Amedeo P."/>
            <person name="Jones K.M."/>
            <person name="Tallon L.J."/>
            <person name="Delcher A.L."/>
            <person name="Salzberg S.L."/>
            <person name="Silva J.C."/>
            <person name="Haas B.J."/>
            <person name="Majoros W.H."/>
            <person name="Farzad M."/>
            <person name="Carlton J.M."/>
            <person name="Smith R.K. Jr."/>
            <person name="Garg J."/>
            <person name="Pearlman R.E."/>
            <person name="Karrer K.M."/>
            <person name="Sun L."/>
            <person name="Manning G."/>
            <person name="Elde N.C."/>
            <person name="Turkewitz A.P."/>
            <person name="Asai D.J."/>
            <person name="Wilkes D.E."/>
            <person name="Wang Y."/>
            <person name="Cai H."/>
            <person name="Collins K."/>
            <person name="Stewart B.A."/>
            <person name="Lee S.R."/>
            <person name="Wilamowska K."/>
            <person name="Weinberg Z."/>
            <person name="Ruzzo W.L."/>
            <person name="Wloga D."/>
            <person name="Gaertig J."/>
            <person name="Frankel J."/>
            <person name="Tsao C.-C."/>
            <person name="Gorovsky M.A."/>
            <person name="Keeling P.J."/>
            <person name="Waller R.F."/>
            <person name="Patron N.J."/>
            <person name="Cherry J.M."/>
            <person name="Stover N.A."/>
            <person name="Krieger C.J."/>
            <person name="del Toro C."/>
            <person name="Ryder H.F."/>
            <person name="Williamson S.C."/>
            <person name="Barbeau R.A."/>
            <person name="Hamilton E.P."/>
            <person name="Orias E."/>
        </authorList>
    </citation>
    <scope>NUCLEOTIDE SEQUENCE [LARGE SCALE GENOMIC DNA]</scope>
    <source>
        <strain evidence="3">SB210</strain>
    </source>
</reference>
<evidence type="ECO:0000313" key="3">
    <source>
        <dbReference type="Proteomes" id="UP000009168"/>
    </source>
</evidence>
<dbReference type="AlphaFoldDB" id="I7MGL6"/>
<feature type="region of interest" description="Disordered" evidence="1">
    <location>
        <begin position="29"/>
        <end position="52"/>
    </location>
</feature>
<protein>
    <submittedName>
        <fullName evidence="2">Uncharacterized protein</fullName>
    </submittedName>
</protein>
<feature type="compositionally biased region" description="Polar residues" evidence="1">
    <location>
        <begin position="38"/>
        <end position="47"/>
    </location>
</feature>
<accession>I7MGL6</accession>
<name>I7MGL6_TETTS</name>
<organism evidence="2 3">
    <name type="scientific">Tetrahymena thermophila (strain SB210)</name>
    <dbReference type="NCBI Taxonomy" id="312017"/>
    <lineage>
        <taxon>Eukaryota</taxon>
        <taxon>Sar</taxon>
        <taxon>Alveolata</taxon>
        <taxon>Ciliophora</taxon>
        <taxon>Intramacronucleata</taxon>
        <taxon>Oligohymenophorea</taxon>
        <taxon>Hymenostomatida</taxon>
        <taxon>Tetrahymenina</taxon>
        <taxon>Tetrahymenidae</taxon>
        <taxon>Tetrahymena</taxon>
    </lineage>
</organism>
<dbReference type="InParanoid" id="I7MGL6"/>
<keyword evidence="3" id="KW-1185">Reference proteome</keyword>